<evidence type="ECO:0000313" key="2">
    <source>
        <dbReference type="EMBL" id="CAD8387712.1"/>
    </source>
</evidence>
<dbReference type="EMBL" id="HBEG01051644">
    <property type="protein sequence ID" value="CAD8387712.1"/>
    <property type="molecule type" value="Transcribed_RNA"/>
</dbReference>
<name>A0A7S0BAD1_9DINO</name>
<organism evidence="2">
    <name type="scientific">Pyrodinium bahamense</name>
    <dbReference type="NCBI Taxonomy" id="73915"/>
    <lineage>
        <taxon>Eukaryota</taxon>
        <taxon>Sar</taxon>
        <taxon>Alveolata</taxon>
        <taxon>Dinophyceae</taxon>
        <taxon>Gonyaulacales</taxon>
        <taxon>Pyrocystaceae</taxon>
        <taxon>Pyrodinium</taxon>
    </lineage>
</organism>
<evidence type="ECO:0000256" key="1">
    <source>
        <dbReference type="SAM" id="MobiDB-lite"/>
    </source>
</evidence>
<gene>
    <name evidence="2" type="ORF">PBAH0796_LOCUS31400</name>
</gene>
<reference evidence="2" key="1">
    <citation type="submission" date="2021-01" db="EMBL/GenBank/DDBJ databases">
        <authorList>
            <person name="Corre E."/>
            <person name="Pelletier E."/>
            <person name="Niang G."/>
            <person name="Scheremetjew M."/>
            <person name="Finn R."/>
            <person name="Kale V."/>
            <person name="Holt S."/>
            <person name="Cochrane G."/>
            <person name="Meng A."/>
            <person name="Brown T."/>
            <person name="Cohen L."/>
        </authorList>
    </citation>
    <scope>NUCLEOTIDE SEQUENCE</scope>
    <source>
        <strain evidence="2">Pbaha01</strain>
    </source>
</reference>
<sequence>MPGARIIVARVVKTLLLSRSFARPADGTGVHVMRKEPLRISVDAEAHASQDTFVVSPQLSSSRHRQTRPGNGQLEVSFEGAGAKVLEVGSKRAGEGRVPSGSAPVGQTGPSQHGVPAVVLREASSPNASLAHLAAPLASSFDGEVRRRLEAGALLQRWARALAGAHWRPLVRGARTPTACAGLLAVLVICGCLSARHLLSDASQGPFIGTWTNGEKTARVSADVADFLEVFNHVPQTVRFRLVGCEPNAAGIGRYMRWLSRQSVHVFDVSLDLTPFVSNKAHMSKEHEDSMQQFLATENMLETLTIHKTITWEGWEDVTKRVRRRLQELGFAGKLDAFLICGEKIFIHYNDPWSKFVRSWATQMILGILVIPYMRVRTKHRSIESHFVINIDPAHYWDLISIGISAEHGFQVR</sequence>
<protein>
    <submittedName>
        <fullName evidence="2">Uncharacterized protein</fullName>
    </submittedName>
</protein>
<dbReference type="AlphaFoldDB" id="A0A7S0BAD1"/>
<feature type="region of interest" description="Disordered" evidence="1">
    <location>
        <begin position="54"/>
        <end position="74"/>
    </location>
</feature>
<proteinExistence type="predicted"/>
<feature type="region of interest" description="Disordered" evidence="1">
    <location>
        <begin position="92"/>
        <end position="113"/>
    </location>
</feature>
<accession>A0A7S0BAD1</accession>